<sequence>MEGKVLLLDPGRHDHLFGIHENSMPEKPMVFRWTRNQEQKQQRMTWFRKTQEKVKREYPGSTVQEAKDKLTRFNCHALDPDEFDEYIKAQSEVWDVLSTFYMSTQTVHADSRHQFHAKHKQLLSASDTASEMQECKAHPYLACEPQNYPLHHKLCLSAYLNKERMGAYLARELRHRFKRDVVIGIGNWSVLMQCFHEPQRGKGMCKMLCKHRFAVCLVDEYMTSKTCPVCLGCLETFKDIPNPRPGSQDNNPIVHCHGLLHCQNVECLGDLVKADGTVVKRRWYWNWDMSVALNFRHILFGLLANSKVPNQYLHPWIREQMAAEAAEAAEA</sequence>
<dbReference type="Proteomes" id="UP001143981">
    <property type="component" value="Unassembled WGS sequence"/>
</dbReference>
<dbReference type="OrthoDB" id="5591056at2759"/>
<name>A0A9W8D046_9FUNG</name>
<evidence type="ECO:0000313" key="1">
    <source>
        <dbReference type="EMBL" id="KAJ1733783.1"/>
    </source>
</evidence>
<keyword evidence="2" id="KW-1185">Reference proteome</keyword>
<proteinExistence type="predicted"/>
<dbReference type="AlphaFoldDB" id="A0A9W8D046"/>
<comment type="caution">
    <text evidence="1">The sequence shown here is derived from an EMBL/GenBank/DDBJ whole genome shotgun (WGS) entry which is preliminary data.</text>
</comment>
<accession>A0A9W8D046</accession>
<protein>
    <submittedName>
        <fullName evidence="1">Uncharacterized protein</fullName>
    </submittedName>
</protein>
<feature type="non-terminal residue" evidence="1">
    <location>
        <position position="331"/>
    </location>
</feature>
<dbReference type="EMBL" id="JANBOI010000116">
    <property type="protein sequence ID" value="KAJ1733783.1"/>
    <property type="molecule type" value="Genomic_DNA"/>
</dbReference>
<evidence type="ECO:0000313" key="2">
    <source>
        <dbReference type="Proteomes" id="UP001143981"/>
    </source>
</evidence>
<organism evidence="1 2">
    <name type="scientific">Coemansia biformis</name>
    <dbReference type="NCBI Taxonomy" id="1286918"/>
    <lineage>
        <taxon>Eukaryota</taxon>
        <taxon>Fungi</taxon>
        <taxon>Fungi incertae sedis</taxon>
        <taxon>Zoopagomycota</taxon>
        <taxon>Kickxellomycotina</taxon>
        <taxon>Kickxellomycetes</taxon>
        <taxon>Kickxellales</taxon>
        <taxon>Kickxellaceae</taxon>
        <taxon>Coemansia</taxon>
    </lineage>
</organism>
<gene>
    <name evidence="1" type="ORF">LPJ61_001400</name>
</gene>
<reference evidence="1" key="1">
    <citation type="submission" date="2022-07" db="EMBL/GenBank/DDBJ databases">
        <title>Phylogenomic reconstructions and comparative analyses of Kickxellomycotina fungi.</title>
        <authorList>
            <person name="Reynolds N.K."/>
            <person name="Stajich J.E."/>
            <person name="Barry K."/>
            <person name="Grigoriev I.V."/>
            <person name="Crous P."/>
            <person name="Smith M.E."/>
        </authorList>
    </citation>
    <scope>NUCLEOTIDE SEQUENCE</scope>
    <source>
        <strain evidence="1">BCRC 34381</strain>
    </source>
</reference>